<name>A0A7Z7J9W3_9BURK</name>
<protein>
    <submittedName>
        <fullName evidence="1">Uncharacterized protein</fullName>
    </submittedName>
</protein>
<comment type="caution">
    <text evidence="1">The sequence shown here is derived from an EMBL/GenBank/DDBJ whole genome shotgun (WGS) entry which is preliminary data.</text>
</comment>
<accession>A0A7Z7J9W3</accession>
<organism evidence="1">
    <name type="scientific">Cupriavidus taiwanensis</name>
    <dbReference type="NCBI Taxonomy" id="164546"/>
    <lineage>
        <taxon>Bacteria</taxon>
        <taxon>Pseudomonadati</taxon>
        <taxon>Pseudomonadota</taxon>
        <taxon>Betaproteobacteria</taxon>
        <taxon>Burkholderiales</taxon>
        <taxon>Burkholderiaceae</taxon>
        <taxon>Cupriavidus</taxon>
    </lineage>
</organism>
<dbReference type="EMBL" id="OGUU01000012">
    <property type="protein sequence ID" value="SPC19068.1"/>
    <property type="molecule type" value="Genomic_DNA"/>
</dbReference>
<sequence>MLSGLFRAIPQSNRTDIGDTSIALFKDRQRRSGWSGFVESVITKRFFFAVAVRQIPFVEKFRIPSDNPSKLIKLCQLAPDVDEAIFLAPE</sequence>
<gene>
    <name evidence="1" type="ORF">CBM2594_A80507</name>
</gene>
<evidence type="ECO:0000313" key="1">
    <source>
        <dbReference type="EMBL" id="SPC19068.1"/>
    </source>
</evidence>
<proteinExistence type="predicted"/>
<reference evidence="1" key="1">
    <citation type="submission" date="2018-01" db="EMBL/GenBank/DDBJ databases">
        <authorList>
            <person name="Clerissi C."/>
        </authorList>
    </citation>
    <scope>NUCLEOTIDE SEQUENCE [LARGE SCALE GENOMIC DNA]</scope>
    <source>
        <strain evidence="1">Cupriavidus taiwanensis STM 6021</strain>
    </source>
</reference>
<dbReference type="Proteomes" id="UP000257139">
    <property type="component" value="Chromosome CBM2594_a"/>
</dbReference>
<dbReference type="AlphaFoldDB" id="A0A7Z7J9W3"/>